<dbReference type="PROSITE" id="PS00512">
    <property type="entry name" value="ALPHA_GALACTOSIDASE"/>
    <property type="match status" value="1"/>
</dbReference>
<evidence type="ECO:0000256" key="4">
    <source>
        <dbReference type="RuleBase" id="RU361168"/>
    </source>
</evidence>
<comment type="subunit">
    <text evidence="4">Homodimer.</text>
</comment>
<keyword evidence="2 4" id="KW-0378">Hydrolase</keyword>
<dbReference type="EMBL" id="CAJFCW020000005">
    <property type="protein sequence ID" value="CAG9119841.1"/>
    <property type="molecule type" value="Genomic_DNA"/>
</dbReference>
<dbReference type="PANTHER" id="PTHR11452">
    <property type="entry name" value="ALPHA-GALACTOSIDASE/ALPHA-N-ACETYLGALACTOSAMINIDASE"/>
    <property type="match status" value="1"/>
</dbReference>
<accession>A0A811L5D2</accession>
<dbReference type="InterPro" id="IPR013780">
    <property type="entry name" value="Glyco_hydro_b"/>
</dbReference>
<dbReference type="GO" id="GO:0004557">
    <property type="term" value="F:alpha-galactosidase activity"/>
    <property type="evidence" value="ECO:0007669"/>
    <property type="project" value="TreeGrafter"/>
</dbReference>
<keyword evidence="7" id="KW-1185">Reference proteome</keyword>
<keyword evidence="4" id="KW-1015">Disulfide bond</keyword>
<feature type="signal peptide" evidence="5">
    <location>
        <begin position="1"/>
        <end position="24"/>
    </location>
</feature>
<reference evidence="6" key="1">
    <citation type="submission" date="2020-09" db="EMBL/GenBank/DDBJ databases">
        <authorList>
            <person name="Kikuchi T."/>
        </authorList>
    </citation>
    <scope>NUCLEOTIDE SEQUENCE</scope>
    <source>
        <strain evidence="6">SH1</strain>
    </source>
</reference>
<dbReference type="Proteomes" id="UP000614601">
    <property type="component" value="Unassembled WGS sequence"/>
</dbReference>
<dbReference type="GO" id="GO:0016139">
    <property type="term" value="P:glycoside catabolic process"/>
    <property type="evidence" value="ECO:0007669"/>
    <property type="project" value="TreeGrafter"/>
</dbReference>
<keyword evidence="5" id="KW-0732">Signal</keyword>
<dbReference type="InterPro" id="IPR017853">
    <property type="entry name" value="GH"/>
</dbReference>
<dbReference type="SUPFAM" id="SSF51011">
    <property type="entry name" value="Glycosyl hydrolase domain"/>
    <property type="match status" value="1"/>
</dbReference>
<evidence type="ECO:0000313" key="6">
    <source>
        <dbReference type="EMBL" id="CAD5224396.1"/>
    </source>
</evidence>
<dbReference type="InterPro" id="IPR002241">
    <property type="entry name" value="Glyco_hydro_27"/>
</dbReference>
<comment type="similarity">
    <text evidence="1 4">Belongs to the glycosyl hydrolase 27 family.</text>
</comment>
<dbReference type="PANTHER" id="PTHR11452:SF83">
    <property type="entry name" value="ALPHA-GALACTOSIDASE"/>
    <property type="match status" value="1"/>
</dbReference>
<dbReference type="Gene3D" id="2.60.40.1180">
    <property type="entry name" value="Golgi alpha-mannosidase II"/>
    <property type="match status" value="1"/>
</dbReference>
<dbReference type="CDD" id="cd14792">
    <property type="entry name" value="GH27"/>
    <property type="match status" value="1"/>
</dbReference>
<feature type="chain" id="PRO_5035595321" description="Alpha-galactosidase" evidence="5">
    <location>
        <begin position="25"/>
        <end position="401"/>
    </location>
</feature>
<dbReference type="InterPro" id="IPR000111">
    <property type="entry name" value="Glyco_hydro_27/36_CS"/>
</dbReference>
<evidence type="ECO:0000256" key="3">
    <source>
        <dbReference type="ARBA" id="ARBA00023295"/>
    </source>
</evidence>
<comment type="caution">
    <text evidence="6">The sequence shown here is derived from an EMBL/GenBank/DDBJ whole genome shotgun (WGS) entry which is preliminary data.</text>
</comment>
<sequence>MFNGLRYQSTVILVLVCWTQQICGLQNGLARLPPMGWMSWSWFKCETDCARHPSNCINEELYFQHADRLVSDGYAAVGYNTIHIDDCWTERSRDWQNRLVADRYRFPRGIQGLVNYVHSRGLKFGIYADYGTKTCGGYPGSKGYEGIDAWAFADWQVDYLKLDGCWSTIVEMEGGYPLFSQYLNASGRSIVYSCSWPAYLAIKPNINYNRIAQVCNLWRNYPDVDNNLWSILYIINEFIKAQDQLIPVHGPGQWHDPDMLVIGNGITEGASRIQMSVWCIWSAPLIMSNDLRTISPNLRAILQNRIAIGIDQDPMGKMGRMVLRTSQLYYFVKQILPVINNSARPRWSFAVAVINRSNQPAARSTTLSSLGLTDPNGYDCMEVWSNRYIGYYRHWNAFVDP</sequence>
<dbReference type="OrthoDB" id="5795902at2759"/>
<dbReference type="EMBL" id="CAJFDH010000005">
    <property type="protein sequence ID" value="CAD5224396.1"/>
    <property type="molecule type" value="Genomic_DNA"/>
</dbReference>
<dbReference type="EC" id="3.2.1.-" evidence="4"/>
<dbReference type="Pfam" id="PF16499">
    <property type="entry name" value="Melibiase_2"/>
    <property type="match status" value="1"/>
</dbReference>
<dbReference type="SUPFAM" id="SSF51445">
    <property type="entry name" value="(Trans)glycosidases"/>
    <property type="match status" value="1"/>
</dbReference>
<dbReference type="PRINTS" id="PR00740">
    <property type="entry name" value="GLHYDRLASE27"/>
</dbReference>
<dbReference type="Proteomes" id="UP000783686">
    <property type="component" value="Unassembled WGS sequence"/>
</dbReference>
<evidence type="ECO:0000256" key="5">
    <source>
        <dbReference type="SAM" id="SignalP"/>
    </source>
</evidence>
<protein>
    <recommendedName>
        <fullName evidence="4">Alpha-galactosidase</fullName>
        <ecNumber evidence="4">3.2.1.-</ecNumber>
    </recommendedName>
</protein>
<dbReference type="GO" id="GO:0009311">
    <property type="term" value="P:oligosaccharide metabolic process"/>
    <property type="evidence" value="ECO:0007669"/>
    <property type="project" value="TreeGrafter"/>
</dbReference>
<evidence type="ECO:0000313" key="7">
    <source>
        <dbReference type="Proteomes" id="UP000614601"/>
    </source>
</evidence>
<evidence type="ECO:0000256" key="2">
    <source>
        <dbReference type="ARBA" id="ARBA00022801"/>
    </source>
</evidence>
<evidence type="ECO:0000256" key="1">
    <source>
        <dbReference type="ARBA" id="ARBA00009743"/>
    </source>
</evidence>
<gene>
    <name evidence="6" type="ORF">BOKJ2_LOCUS11058</name>
</gene>
<name>A0A811L5D2_9BILA</name>
<dbReference type="GO" id="GO:0005737">
    <property type="term" value="C:cytoplasm"/>
    <property type="evidence" value="ECO:0007669"/>
    <property type="project" value="TreeGrafter"/>
</dbReference>
<dbReference type="InterPro" id="IPR013785">
    <property type="entry name" value="Aldolase_TIM"/>
</dbReference>
<dbReference type="AlphaFoldDB" id="A0A811L5D2"/>
<dbReference type="FunFam" id="3.20.20.70:FF:000197">
    <property type="entry name" value="Alpha-galactosidase"/>
    <property type="match status" value="1"/>
</dbReference>
<dbReference type="Gene3D" id="3.20.20.70">
    <property type="entry name" value="Aldolase class I"/>
    <property type="match status" value="1"/>
</dbReference>
<organism evidence="6 7">
    <name type="scientific">Bursaphelenchus okinawaensis</name>
    <dbReference type="NCBI Taxonomy" id="465554"/>
    <lineage>
        <taxon>Eukaryota</taxon>
        <taxon>Metazoa</taxon>
        <taxon>Ecdysozoa</taxon>
        <taxon>Nematoda</taxon>
        <taxon>Chromadorea</taxon>
        <taxon>Rhabditida</taxon>
        <taxon>Tylenchina</taxon>
        <taxon>Tylenchomorpha</taxon>
        <taxon>Aphelenchoidea</taxon>
        <taxon>Aphelenchoididae</taxon>
        <taxon>Bursaphelenchus</taxon>
    </lineage>
</organism>
<proteinExistence type="inferred from homology"/>
<keyword evidence="3 4" id="KW-0326">Glycosidase</keyword>